<evidence type="ECO:0008006" key="3">
    <source>
        <dbReference type="Google" id="ProtNLM"/>
    </source>
</evidence>
<evidence type="ECO:0000313" key="1">
    <source>
        <dbReference type="EMBL" id="KFE67216.1"/>
    </source>
</evidence>
<evidence type="ECO:0000313" key="2">
    <source>
        <dbReference type="Proteomes" id="UP000028725"/>
    </source>
</evidence>
<dbReference type="RefSeq" id="WP_044191229.1">
    <property type="nucleotide sequence ID" value="NZ_JMCB01000008.1"/>
</dbReference>
<dbReference type="PROSITE" id="PS51257">
    <property type="entry name" value="PROKAR_LIPOPROTEIN"/>
    <property type="match status" value="1"/>
</dbReference>
<keyword evidence="2" id="KW-1185">Reference proteome</keyword>
<accession>A0A085WHQ3</accession>
<dbReference type="Proteomes" id="UP000028725">
    <property type="component" value="Unassembled WGS sequence"/>
</dbReference>
<proteinExistence type="predicted"/>
<gene>
    <name evidence="1" type="ORF">DB31_8569</name>
</gene>
<reference evidence="1 2" key="1">
    <citation type="submission" date="2014-04" db="EMBL/GenBank/DDBJ databases">
        <title>Genome assembly of Hyalangium minutum DSM 14724.</title>
        <authorList>
            <person name="Sharma G."/>
            <person name="Subramanian S."/>
        </authorList>
    </citation>
    <scope>NUCLEOTIDE SEQUENCE [LARGE SCALE GENOMIC DNA]</scope>
    <source>
        <strain evidence="1 2">DSM 14724</strain>
    </source>
</reference>
<dbReference type="AlphaFoldDB" id="A0A085WHQ3"/>
<sequence length="585" mass="63755">MRHKIVWGLAALLSACAAEGAERRGETSPGGLTLQTERVVVFKDGYALLVKQAKATADARGVTFTEEVPDSAVLGTFWAWSDRGPALRSMRAEWREQEVEREERGTCLDPASILEANPGKRVTVELEKVTLTGTVLPLPAGQPSAPSPALSARSSAFEPVLVLGAPSLGQVVALSVPERGTVVLAGKDIQRVSGADLSLECKRKVRVKERRKRLALDFGEEAAGKALTVRIVYFTPGLRWVPTYRFEAKKGGPGALALQAELVNELEDIRGAPFDLVVGVPNFRFRDVASPLSLEGMVRNALAQAAPSLMGQMNNLSNAMFTQRAGEWRGGVGDEEVSSTPQLPDFGGQAESPDFFIHPLAAMDLPKGARAVVPLWSDEVPARDLYTLDVQVRRDENDSDTVQYGSSRGSMGSPSPLRLARAEVWHQLELKNGTKFPWTTGPVLVMRGQVPQAQELLTYTPRGGDTLLPLTVATDVRALHEEVELERKQDALESNRGRYALIRKKGTISLSNPRGERTPLRIRLSTGGKAEAVTGGGRVKVDDFRPEDWGGSRLAAVNSHSEIDWTLTLEPGERKTLTYEVSFWR</sequence>
<protein>
    <recommendedName>
        <fullName evidence="3">DUF4139 domain-containing protein</fullName>
    </recommendedName>
</protein>
<dbReference type="OrthoDB" id="242970at2"/>
<name>A0A085WHQ3_9BACT</name>
<organism evidence="1 2">
    <name type="scientific">Hyalangium minutum</name>
    <dbReference type="NCBI Taxonomy" id="394096"/>
    <lineage>
        <taxon>Bacteria</taxon>
        <taxon>Pseudomonadati</taxon>
        <taxon>Myxococcota</taxon>
        <taxon>Myxococcia</taxon>
        <taxon>Myxococcales</taxon>
        <taxon>Cystobacterineae</taxon>
        <taxon>Archangiaceae</taxon>
        <taxon>Hyalangium</taxon>
    </lineage>
</organism>
<dbReference type="EMBL" id="JMCB01000008">
    <property type="protein sequence ID" value="KFE67216.1"/>
    <property type="molecule type" value="Genomic_DNA"/>
</dbReference>
<dbReference type="STRING" id="394096.DB31_8569"/>
<comment type="caution">
    <text evidence="1">The sequence shown here is derived from an EMBL/GenBank/DDBJ whole genome shotgun (WGS) entry which is preliminary data.</text>
</comment>